<dbReference type="FunFam" id="3.40.50.2300:FF:000001">
    <property type="entry name" value="DNA-binding response regulator PhoB"/>
    <property type="match status" value="1"/>
</dbReference>
<dbReference type="SUPFAM" id="SSF52172">
    <property type="entry name" value="CheY-like"/>
    <property type="match status" value="1"/>
</dbReference>
<dbReference type="SMART" id="SM00448">
    <property type="entry name" value="REC"/>
    <property type="match status" value="1"/>
</dbReference>
<feature type="modified residue" description="4-aspartylphosphate" evidence="6">
    <location>
        <position position="56"/>
    </location>
</feature>
<dbReference type="PANTHER" id="PTHR48111">
    <property type="entry name" value="REGULATOR OF RPOS"/>
    <property type="match status" value="1"/>
</dbReference>
<evidence type="ECO:0000256" key="4">
    <source>
        <dbReference type="ARBA" id="ARBA00023125"/>
    </source>
</evidence>
<evidence type="ECO:0000256" key="6">
    <source>
        <dbReference type="PROSITE-ProRule" id="PRU00169"/>
    </source>
</evidence>
<dbReference type="Pfam" id="PF00486">
    <property type="entry name" value="Trans_reg_C"/>
    <property type="match status" value="1"/>
</dbReference>
<keyword evidence="2" id="KW-0902">Two-component regulatory system</keyword>
<dbReference type="OrthoDB" id="9784252at2"/>
<keyword evidence="11" id="KW-1185">Reference proteome</keyword>
<keyword evidence="5" id="KW-0804">Transcription</keyword>
<dbReference type="GO" id="GO:0000156">
    <property type="term" value="F:phosphorelay response regulator activity"/>
    <property type="evidence" value="ECO:0007669"/>
    <property type="project" value="TreeGrafter"/>
</dbReference>
<dbReference type="InterPro" id="IPR001867">
    <property type="entry name" value="OmpR/PhoB-type_DNA-bd"/>
</dbReference>
<evidence type="ECO:0000313" key="11">
    <source>
        <dbReference type="Proteomes" id="UP000219621"/>
    </source>
</evidence>
<dbReference type="InterPro" id="IPR001789">
    <property type="entry name" value="Sig_transdc_resp-reg_receiver"/>
</dbReference>
<dbReference type="Proteomes" id="UP000219621">
    <property type="component" value="Unassembled WGS sequence"/>
</dbReference>
<keyword evidence="3" id="KW-0805">Transcription regulation</keyword>
<name>A0A286GA73_9PROT</name>
<keyword evidence="4 7" id="KW-0238">DNA-binding</keyword>
<reference evidence="10 11" key="1">
    <citation type="submission" date="2017-09" db="EMBL/GenBank/DDBJ databases">
        <authorList>
            <person name="Ehlers B."/>
            <person name="Leendertz F.H."/>
        </authorList>
    </citation>
    <scope>NUCLEOTIDE SEQUENCE [LARGE SCALE GENOMIC DNA]</scope>
    <source>
        <strain evidence="10 11">USBA 140</strain>
    </source>
</reference>
<dbReference type="PANTHER" id="PTHR48111:SF4">
    <property type="entry name" value="DNA-BINDING DUAL TRANSCRIPTIONAL REGULATOR OMPR"/>
    <property type="match status" value="1"/>
</dbReference>
<dbReference type="SUPFAM" id="SSF46894">
    <property type="entry name" value="C-terminal effector domain of the bipartite response regulators"/>
    <property type="match status" value="1"/>
</dbReference>
<feature type="DNA-binding region" description="OmpR/PhoB-type" evidence="7">
    <location>
        <begin position="142"/>
        <end position="238"/>
    </location>
</feature>
<dbReference type="Gene3D" id="6.10.250.690">
    <property type="match status" value="1"/>
</dbReference>
<dbReference type="Gene3D" id="1.10.10.10">
    <property type="entry name" value="Winged helix-like DNA-binding domain superfamily/Winged helix DNA-binding domain"/>
    <property type="match status" value="1"/>
</dbReference>
<protein>
    <submittedName>
        <fullName evidence="10">Two component transcriptional regulator, winged helix family</fullName>
    </submittedName>
</protein>
<dbReference type="GO" id="GO:0000976">
    <property type="term" value="F:transcription cis-regulatory region binding"/>
    <property type="evidence" value="ECO:0007669"/>
    <property type="project" value="TreeGrafter"/>
</dbReference>
<dbReference type="GO" id="GO:0032993">
    <property type="term" value="C:protein-DNA complex"/>
    <property type="evidence" value="ECO:0007669"/>
    <property type="project" value="TreeGrafter"/>
</dbReference>
<feature type="domain" description="Response regulatory" evidence="8">
    <location>
        <begin position="7"/>
        <end position="121"/>
    </location>
</feature>
<evidence type="ECO:0000256" key="7">
    <source>
        <dbReference type="PROSITE-ProRule" id="PRU01091"/>
    </source>
</evidence>
<dbReference type="SMART" id="SM00862">
    <property type="entry name" value="Trans_reg_C"/>
    <property type="match status" value="1"/>
</dbReference>
<evidence type="ECO:0000259" key="9">
    <source>
        <dbReference type="PROSITE" id="PS51755"/>
    </source>
</evidence>
<evidence type="ECO:0000256" key="5">
    <source>
        <dbReference type="ARBA" id="ARBA00023163"/>
    </source>
</evidence>
<evidence type="ECO:0000259" key="8">
    <source>
        <dbReference type="PROSITE" id="PS50110"/>
    </source>
</evidence>
<dbReference type="AlphaFoldDB" id="A0A286GA73"/>
<proteinExistence type="predicted"/>
<organism evidence="10 11">
    <name type="scientific">Caenispirillum bisanense</name>
    <dbReference type="NCBI Taxonomy" id="414052"/>
    <lineage>
        <taxon>Bacteria</taxon>
        <taxon>Pseudomonadati</taxon>
        <taxon>Pseudomonadota</taxon>
        <taxon>Alphaproteobacteria</taxon>
        <taxon>Rhodospirillales</taxon>
        <taxon>Novispirillaceae</taxon>
        <taxon>Caenispirillum</taxon>
    </lineage>
</organism>
<dbReference type="GO" id="GO:0005829">
    <property type="term" value="C:cytosol"/>
    <property type="evidence" value="ECO:0007669"/>
    <property type="project" value="TreeGrafter"/>
</dbReference>
<evidence type="ECO:0000313" key="10">
    <source>
        <dbReference type="EMBL" id="SOD92146.1"/>
    </source>
</evidence>
<dbReference type="InterPro" id="IPR039420">
    <property type="entry name" value="WalR-like"/>
</dbReference>
<dbReference type="PROSITE" id="PS50110">
    <property type="entry name" value="RESPONSE_REGULATORY"/>
    <property type="match status" value="1"/>
</dbReference>
<feature type="domain" description="OmpR/PhoB-type" evidence="9">
    <location>
        <begin position="142"/>
        <end position="238"/>
    </location>
</feature>
<dbReference type="InterPro" id="IPR011006">
    <property type="entry name" value="CheY-like_superfamily"/>
</dbReference>
<evidence type="ECO:0000256" key="1">
    <source>
        <dbReference type="ARBA" id="ARBA00022553"/>
    </source>
</evidence>
<gene>
    <name evidence="10" type="ORF">SAMN05421508_102288</name>
</gene>
<evidence type="ECO:0000256" key="2">
    <source>
        <dbReference type="ARBA" id="ARBA00023012"/>
    </source>
</evidence>
<dbReference type="PROSITE" id="PS51755">
    <property type="entry name" value="OMPR_PHOB"/>
    <property type="match status" value="1"/>
</dbReference>
<dbReference type="EMBL" id="OCNJ01000002">
    <property type="protein sequence ID" value="SOD92146.1"/>
    <property type="molecule type" value="Genomic_DNA"/>
</dbReference>
<dbReference type="GO" id="GO:0006355">
    <property type="term" value="P:regulation of DNA-templated transcription"/>
    <property type="evidence" value="ECO:0007669"/>
    <property type="project" value="InterPro"/>
</dbReference>
<dbReference type="CDD" id="cd17574">
    <property type="entry name" value="REC_OmpR"/>
    <property type="match status" value="1"/>
</dbReference>
<sequence length="239" mass="26259">MTEDSPHILVVDDDERLRKLLRKYLSDNGYLVSVAVDAAEARGQLAAMEFDLVVLDVMMPGESGFELARALRAEGQAVPILMLTAMGETEDRIQGLESGVDDYLAKPFEPRELLLRIASILRRAAAPPSTPAPAAVADIAAPPQLRFGEIVYDRKREELARHGVRIHLTTAEAALLGVLAERPNEVLSRDDLATATGAGGNQRSVDVQVTRLRKKLEDDARLPRYLQTVRGKGYLLRPD</sequence>
<dbReference type="Gene3D" id="3.40.50.2300">
    <property type="match status" value="1"/>
</dbReference>
<dbReference type="InterPro" id="IPR016032">
    <property type="entry name" value="Sig_transdc_resp-reg_C-effctor"/>
</dbReference>
<accession>A0A286GA73</accession>
<dbReference type="RefSeq" id="WP_097278049.1">
    <property type="nucleotide sequence ID" value="NZ_OCNJ01000002.1"/>
</dbReference>
<keyword evidence="1 6" id="KW-0597">Phosphoprotein</keyword>
<dbReference type="Pfam" id="PF00072">
    <property type="entry name" value="Response_reg"/>
    <property type="match status" value="1"/>
</dbReference>
<dbReference type="InterPro" id="IPR036388">
    <property type="entry name" value="WH-like_DNA-bd_sf"/>
</dbReference>
<evidence type="ECO:0000256" key="3">
    <source>
        <dbReference type="ARBA" id="ARBA00023015"/>
    </source>
</evidence>
<dbReference type="CDD" id="cd00383">
    <property type="entry name" value="trans_reg_C"/>
    <property type="match status" value="1"/>
</dbReference>